<accession>U6JYX5</accession>
<feature type="transmembrane region" description="Helical" evidence="2">
    <location>
        <begin position="52"/>
        <end position="71"/>
    </location>
</feature>
<name>U6JYX5_9EIME</name>
<reference evidence="3" key="1">
    <citation type="submission" date="2013-10" db="EMBL/GenBank/DDBJ databases">
        <title>Genomic analysis of the causative agents of coccidiosis in chickens.</title>
        <authorList>
            <person name="Reid A.J."/>
            <person name="Blake D."/>
            <person name="Billington K."/>
            <person name="Browne H."/>
            <person name="Dunn M."/>
            <person name="Hung S."/>
            <person name="Kawahara F."/>
            <person name="Miranda-Saavedra D."/>
            <person name="Mourier T."/>
            <person name="Nagra H."/>
            <person name="Otto T.D."/>
            <person name="Rawlings N."/>
            <person name="Sanchez A."/>
            <person name="Sanders M."/>
            <person name="Subramaniam C."/>
            <person name="Tay Y."/>
            <person name="Dear P."/>
            <person name="Doerig C."/>
            <person name="Gruber A."/>
            <person name="Parkinson J."/>
            <person name="Shirley M."/>
            <person name="Wan K.L."/>
            <person name="Berriman M."/>
            <person name="Tomley F."/>
            <person name="Pain A."/>
        </authorList>
    </citation>
    <scope>NUCLEOTIDE SEQUENCE [LARGE SCALE GENOMIC DNA]</scope>
    <source>
        <strain evidence="3">Houghton</strain>
    </source>
</reference>
<keyword evidence="2" id="KW-0472">Membrane</keyword>
<evidence type="ECO:0008006" key="5">
    <source>
        <dbReference type="Google" id="ProtNLM"/>
    </source>
</evidence>
<sequence>MVPHSHPLLGDALPPLSNTAEGVASDSEKQTIIGRDGAVACVQHERKSSYSFPVPLLSVALISLAVVYLVLRCFDVTKGRSRVDPLRRSLAAADGRPCNGYEEGDKSGEGGEVAEWGAFGHGGSDGTSRERSAEGDIGRWVWHTRETLRWPSMPTTTATGGFGVTHGVRSVNGLHAAASTVGFQPAQSQDSRPVGSLWAQEVPGSESAVMGRHFKVAFQQRNETGHPAGGPGGMLREEEVLKMWEGRGLPPATQEQVVSLSQQMGAAVLMCQSLLPALTHSQRLRLALEVVRLLALQLGAFSLVQQHLEPFRSQLGYDLLQLSNEAETQRRRGAP</sequence>
<dbReference type="AlphaFoldDB" id="U6JYX5"/>
<gene>
    <name evidence="3" type="ORF">EMH_0030240</name>
</gene>
<proteinExistence type="predicted"/>
<evidence type="ECO:0000256" key="1">
    <source>
        <dbReference type="SAM" id="MobiDB-lite"/>
    </source>
</evidence>
<evidence type="ECO:0000313" key="3">
    <source>
        <dbReference type="EMBL" id="CDJ30634.1"/>
    </source>
</evidence>
<evidence type="ECO:0000313" key="4">
    <source>
        <dbReference type="Proteomes" id="UP000030744"/>
    </source>
</evidence>
<keyword evidence="2" id="KW-0812">Transmembrane</keyword>
<keyword evidence="2" id="KW-1133">Transmembrane helix</keyword>
<dbReference type="RefSeq" id="XP_013353199.1">
    <property type="nucleotide sequence ID" value="XM_013497745.1"/>
</dbReference>
<dbReference type="EMBL" id="HG682664">
    <property type="protein sequence ID" value="CDJ30634.1"/>
    <property type="molecule type" value="Genomic_DNA"/>
</dbReference>
<dbReference type="GeneID" id="25377849"/>
<feature type="region of interest" description="Disordered" evidence="1">
    <location>
        <begin position="101"/>
        <end position="135"/>
    </location>
</feature>
<dbReference type="Proteomes" id="UP000030744">
    <property type="component" value="Unassembled WGS sequence"/>
</dbReference>
<dbReference type="VEuPathDB" id="ToxoDB:EMH_0030240"/>
<protein>
    <recommendedName>
        <fullName evidence="5">Transmembrane protein</fullName>
    </recommendedName>
</protein>
<reference evidence="3" key="2">
    <citation type="submission" date="2013-10" db="EMBL/GenBank/DDBJ databases">
        <authorList>
            <person name="Aslett M."/>
        </authorList>
    </citation>
    <scope>NUCLEOTIDE SEQUENCE [LARGE SCALE GENOMIC DNA]</scope>
    <source>
        <strain evidence="3">Houghton</strain>
    </source>
</reference>
<keyword evidence="4" id="KW-1185">Reference proteome</keyword>
<organism evidence="3 4">
    <name type="scientific">Eimeria mitis</name>
    <dbReference type="NCBI Taxonomy" id="44415"/>
    <lineage>
        <taxon>Eukaryota</taxon>
        <taxon>Sar</taxon>
        <taxon>Alveolata</taxon>
        <taxon>Apicomplexa</taxon>
        <taxon>Conoidasida</taxon>
        <taxon>Coccidia</taxon>
        <taxon>Eucoccidiorida</taxon>
        <taxon>Eimeriorina</taxon>
        <taxon>Eimeriidae</taxon>
        <taxon>Eimeria</taxon>
    </lineage>
</organism>
<evidence type="ECO:0000256" key="2">
    <source>
        <dbReference type="SAM" id="Phobius"/>
    </source>
</evidence>